<evidence type="ECO:0000313" key="1">
    <source>
        <dbReference type="EMBL" id="CAG7718854.1"/>
    </source>
</evidence>
<organism evidence="1 2">
    <name type="scientific">Allacma fusca</name>
    <dbReference type="NCBI Taxonomy" id="39272"/>
    <lineage>
        <taxon>Eukaryota</taxon>
        <taxon>Metazoa</taxon>
        <taxon>Ecdysozoa</taxon>
        <taxon>Arthropoda</taxon>
        <taxon>Hexapoda</taxon>
        <taxon>Collembola</taxon>
        <taxon>Symphypleona</taxon>
        <taxon>Sminthuridae</taxon>
        <taxon>Allacma</taxon>
    </lineage>
</organism>
<sequence length="152" mass="17547">MAKVMKLIDPALYTRLMELDRHLKQQQYNDETKETYTNTANVAEPLQSLQNPQLEDSSSQHEHTSEPIKYTQLKQLIVSCLGKHQQSKASKVLTFLMQSPDFQWLPTFEVKYKSQLIPKSNILDLISFITQSNPIIYTPAPTGIETFYDILQ</sequence>
<evidence type="ECO:0000313" key="2">
    <source>
        <dbReference type="Proteomes" id="UP000708208"/>
    </source>
</evidence>
<gene>
    <name evidence="1" type="ORF">AFUS01_LOCUS8218</name>
</gene>
<dbReference type="AlphaFoldDB" id="A0A8J2K2U1"/>
<protein>
    <submittedName>
        <fullName evidence="1">Uncharacterized protein</fullName>
    </submittedName>
</protein>
<dbReference type="Proteomes" id="UP000708208">
    <property type="component" value="Unassembled WGS sequence"/>
</dbReference>
<comment type="caution">
    <text evidence="1">The sequence shown here is derived from an EMBL/GenBank/DDBJ whole genome shotgun (WGS) entry which is preliminary data.</text>
</comment>
<proteinExistence type="predicted"/>
<dbReference type="EMBL" id="CAJVCH010056466">
    <property type="protein sequence ID" value="CAG7718854.1"/>
    <property type="molecule type" value="Genomic_DNA"/>
</dbReference>
<name>A0A8J2K2U1_9HEXA</name>
<accession>A0A8J2K2U1</accession>
<reference evidence="1" key="1">
    <citation type="submission" date="2021-06" db="EMBL/GenBank/DDBJ databases">
        <authorList>
            <person name="Hodson N. C."/>
            <person name="Mongue J. A."/>
            <person name="Jaron S. K."/>
        </authorList>
    </citation>
    <scope>NUCLEOTIDE SEQUENCE</scope>
</reference>
<keyword evidence="2" id="KW-1185">Reference proteome</keyword>